<dbReference type="InterPro" id="IPR006058">
    <property type="entry name" value="2Fe2S_fd_BS"/>
</dbReference>
<dbReference type="GO" id="GO:0051537">
    <property type="term" value="F:2 iron, 2 sulfur cluster binding"/>
    <property type="evidence" value="ECO:0007669"/>
    <property type="project" value="InterPro"/>
</dbReference>
<evidence type="ECO:0000313" key="4">
    <source>
        <dbReference type="EMBL" id="GJD65704.1"/>
    </source>
</evidence>
<dbReference type="InterPro" id="IPR012675">
    <property type="entry name" value="Beta-grasp_dom_sf"/>
</dbReference>
<feature type="domain" description="FAD-binding FR-type" evidence="3">
    <location>
        <begin position="348"/>
        <end position="451"/>
    </location>
</feature>
<reference evidence="4" key="1">
    <citation type="journal article" date="2016" name="Front. Microbiol.">
        <title>Genome Sequence of the Piezophilic, Mesophilic Sulfate-Reducing Bacterium Desulfovibrio indicus J2T.</title>
        <authorList>
            <person name="Cao J."/>
            <person name="Maignien L."/>
            <person name="Shao Z."/>
            <person name="Alain K."/>
            <person name="Jebbar M."/>
        </authorList>
    </citation>
    <scope>NUCLEOTIDE SEQUENCE</scope>
    <source>
        <strain evidence="4">JCM 32048</strain>
    </source>
</reference>
<dbReference type="InterPro" id="IPR012349">
    <property type="entry name" value="Split_barrel_FMN-bd"/>
</dbReference>
<dbReference type="InterPro" id="IPR001433">
    <property type="entry name" value="OxRdtase_FAD/NAD-bd"/>
</dbReference>
<dbReference type="InterPro" id="IPR036010">
    <property type="entry name" value="2Fe-2S_ferredoxin-like_sf"/>
</dbReference>
<evidence type="ECO:0000313" key="5">
    <source>
        <dbReference type="Proteomes" id="UP001055286"/>
    </source>
</evidence>
<dbReference type="PROSITE" id="PS00197">
    <property type="entry name" value="2FE2S_FER_1"/>
    <property type="match status" value="1"/>
</dbReference>
<dbReference type="Pfam" id="PF00970">
    <property type="entry name" value="FAD_binding_6"/>
    <property type="match status" value="1"/>
</dbReference>
<organism evidence="4 5">
    <name type="scientific">Methylobacterium frigidaeris</name>
    <dbReference type="NCBI Taxonomy" id="2038277"/>
    <lineage>
        <taxon>Bacteria</taxon>
        <taxon>Pseudomonadati</taxon>
        <taxon>Pseudomonadota</taxon>
        <taxon>Alphaproteobacteria</taxon>
        <taxon>Hyphomicrobiales</taxon>
        <taxon>Methylobacteriaceae</taxon>
        <taxon>Methylobacterium</taxon>
    </lineage>
</organism>
<feature type="compositionally biased region" description="Pro residues" evidence="1">
    <location>
        <begin position="10"/>
        <end position="19"/>
    </location>
</feature>
<dbReference type="CDD" id="cd06184">
    <property type="entry name" value="flavohem_like_fad_nad_binding"/>
    <property type="match status" value="1"/>
</dbReference>
<accession>A0AA37HHL5</accession>
<dbReference type="GO" id="GO:0016491">
    <property type="term" value="F:oxidoreductase activity"/>
    <property type="evidence" value="ECO:0007669"/>
    <property type="project" value="InterPro"/>
</dbReference>
<sequence>MSDGLALPKPSTPKLPTPKLPTWHPGERAIQEQVGVADRMEEVGRRVVRDFMPDQHRAFFAQVPFIVAGSVDGCGDAWATLVAGAPGFIASPDPATLTLAARPDPTDPASAGLRDGEAVGLLGIELHTRRRNRVNGFIRGAADDVLRVAVDQSFGNCPQYIQLRDVAVARDPRVAFAGDVEESAGLDAAARAMVEAADTFFVASYATREASGQIHRQVDVSHRGGRAGFVRVGPDGTLTIPDFAGNLFFATLGNILLNGKAGLVFADFATGDLLQMTGDAEVVLSSPEIAAFQGAERLWTFRPRRVVRRRGALPLRWTLRTDGWSPNSLMTGDWREAADRLRPADLATRWRPFRVTTIVDESRAIRSFHLLPADGSGLIPHQAGQHLPIRLTLPGADKPVIRTYTLSVAPSDAVYRISVKRDGAVSGYLHDTLRVGDTIEARAPEGGFTIDPHAGRPAVLLAGGVGITPLLAMLRHLVYEGLRTRSIRPTTLIQAARTRDDRPFGQELADLAAAAGGAVRIVRVLSDPRDAVAGVDYDAAGRIDTALLTRILPFGDHDFYLCGPPAFTQALYDGLRGLNVADERIHAEAFGPSSLVRSVPTAAPAPALPPASAEPVAVAFLDSSKEARWTPESGTLLELAEARGLSPDFSCRAGTCGTCRTRLLAGAVTYRRTPTAPAATDEVLICCAIPAAGSGPVQLAL</sequence>
<protein>
    <submittedName>
        <fullName evidence="4">Flavohemoprotein</fullName>
    </submittedName>
</protein>
<dbReference type="InterPro" id="IPR039261">
    <property type="entry name" value="FNR_nucleotide-bd"/>
</dbReference>
<dbReference type="InterPro" id="IPR017927">
    <property type="entry name" value="FAD-bd_FR_type"/>
</dbReference>
<dbReference type="Pfam" id="PF00175">
    <property type="entry name" value="NAD_binding_1"/>
    <property type="match status" value="1"/>
</dbReference>
<evidence type="ECO:0000256" key="1">
    <source>
        <dbReference type="SAM" id="MobiDB-lite"/>
    </source>
</evidence>
<dbReference type="PROSITE" id="PS51384">
    <property type="entry name" value="FAD_FR"/>
    <property type="match status" value="1"/>
</dbReference>
<dbReference type="InterPro" id="IPR008333">
    <property type="entry name" value="Cbr1-like_FAD-bd_dom"/>
</dbReference>
<evidence type="ECO:0000259" key="2">
    <source>
        <dbReference type="PROSITE" id="PS51085"/>
    </source>
</evidence>
<name>A0AA37HHL5_9HYPH</name>
<dbReference type="Gene3D" id="3.10.20.30">
    <property type="match status" value="1"/>
</dbReference>
<proteinExistence type="predicted"/>
<gene>
    <name evidence="4" type="primary">hmp_2</name>
    <name evidence="4" type="ORF">MPEAHAMD_5899</name>
</gene>
<dbReference type="InterPro" id="IPR017938">
    <property type="entry name" value="Riboflavin_synthase-like_b-brl"/>
</dbReference>
<reference evidence="4" key="2">
    <citation type="submission" date="2021-08" db="EMBL/GenBank/DDBJ databases">
        <authorList>
            <person name="Tani A."/>
            <person name="Ola A."/>
            <person name="Ogura Y."/>
            <person name="Katsura K."/>
            <person name="Hayashi T."/>
        </authorList>
    </citation>
    <scope>NUCLEOTIDE SEQUENCE</scope>
    <source>
        <strain evidence="4">JCM 32048</strain>
    </source>
</reference>
<dbReference type="PRINTS" id="PR00409">
    <property type="entry name" value="PHDIOXRDTASE"/>
</dbReference>
<dbReference type="SUPFAM" id="SSF63380">
    <property type="entry name" value="Riboflavin synthase domain-like"/>
    <property type="match status" value="1"/>
</dbReference>
<dbReference type="Gene3D" id="2.30.110.10">
    <property type="entry name" value="Electron Transport, Fmn-binding Protein, Chain A"/>
    <property type="match status" value="1"/>
</dbReference>
<dbReference type="SUPFAM" id="SSF52343">
    <property type="entry name" value="Ferredoxin reductase-like, C-terminal NADP-linked domain"/>
    <property type="match status" value="1"/>
</dbReference>
<feature type="domain" description="2Fe-2S ferredoxin-type" evidence="2">
    <location>
        <begin position="614"/>
        <end position="701"/>
    </location>
</feature>
<dbReference type="PROSITE" id="PS51085">
    <property type="entry name" value="2FE2S_FER_2"/>
    <property type="match status" value="1"/>
</dbReference>
<dbReference type="Pfam" id="PF00111">
    <property type="entry name" value="Fer2"/>
    <property type="match status" value="1"/>
</dbReference>
<feature type="region of interest" description="Disordered" evidence="1">
    <location>
        <begin position="1"/>
        <end position="22"/>
    </location>
</feature>
<dbReference type="AlphaFoldDB" id="A0AA37HHL5"/>
<dbReference type="CDD" id="cd00207">
    <property type="entry name" value="fer2"/>
    <property type="match status" value="1"/>
</dbReference>
<keyword evidence="5" id="KW-1185">Reference proteome</keyword>
<dbReference type="RefSeq" id="WP_238193081.1">
    <property type="nucleotide sequence ID" value="NZ_BPQJ01000045.1"/>
</dbReference>
<dbReference type="PANTHER" id="PTHR42815">
    <property type="entry name" value="FAD-BINDING, PUTATIVE (AFU_ORTHOLOGUE AFUA_6G07600)-RELATED"/>
    <property type="match status" value="1"/>
</dbReference>
<dbReference type="InterPro" id="IPR001041">
    <property type="entry name" value="2Fe-2S_ferredoxin-type"/>
</dbReference>
<dbReference type="Gene3D" id="3.40.50.80">
    <property type="entry name" value="Nucleotide-binding domain of ferredoxin-NADP reductase (FNR) module"/>
    <property type="match status" value="1"/>
</dbReference>
<dbReference type="Gene3D" id="2.40.30.10">
    <property type="entry name" value="Translation factors"/>
    <property type="match status" value="1"/>
</dbReference>
<evidence type="ECO:0000259" key="3">
    <source>
        <dbReference type="PROSITE" id="PS51384"/>
    </source>
</evidence>
<dbReference type="PANTHER" id="PTHR42815:SF2">
    <property type="entry name" value="FAD-BINDING, PUTATIVE (AFU_ORTHOLOGUE AFUA_6G07600)-RELATED"/>
    <property type="match status" value="1"/>
</dbReference>
<dbReference type="EMBL" id="BPQJ01000045">
    <property type="protein sequence ID" value="GJD65704.1"/>
    <property type="molecule type" value="Genomic_DNA"/>
</dbReference>
<comment type="caution">
    <text evidence="4">The sequence shown here is derived from an EMBL/GenBank/DDBJ whole genome shotgun (WGS) entry which is preliminary data.</text>
</comment>
<dbReference type="SUPFAM" id="SSF54292">
    <property type="entry name" value="2Fe-2S ferredoxin-like"/>
    <property type="match status" value="1"/>
</dbReference>
<dbReference type="Proteomes" id="UP001055286">
    <property type="component" value="Unassembled WGS sequence"/>
</dbReference>
<dbReference type="SUPFAM" id="SSF50475">
    <property type="entry name" value="FMN-binding split barrel"/>
    <property type="match status" value="1"/>
</dbReference>